<evidence type="ECO:0000313" key="3">
    <source>
        <dbReference type="EMBL" id="GHB72042.1"/>
    </source>
</evidence>
<evidence type="ECO:0000259" key="2">
    <source>
        <dbReference type="Pfam" id="PF02627"/>
    </source>
</evidence>
<dbReference type="PANTHER" id="PTHR33930">
    <property type="entry name" value="ALKYL HYDROPEROXIDE REDUCTASE AHPD"/>
    <property type="match status" value="1"/>
</dbReference>
<dbReference type="NCBIfam" id="TIGR00778">
    <property type="entry name" value="ahpD_dom"/>
    <property type="match status" value="1"/>
</dbReference>
<dbReference type="AlphaFoldDB" id="A0A8J3G9D8"/>
<evidence type="ECO:0000256" key="1">
    <source>
        <dbReference type="SAM" id="Phobius"/>
    </source>
</evidence>
<keyword evidence="4" id="KW-1185">Reference proteome</keyword>
<evidence type="ECO:0000313" key="4">
    <source>
        <dbReference type="Proteomes" id="UP000598271"/>
    </source>
</evidence>
<keyword evidence="1" id="KW-1133">Transmembrane helix</keyword>
<dbReference type="EMBL" id="BMXF01000002">
    <property type="protein sequence ID" value="GHB72042.1"/>
    <property type="molecule type" value="Genomic_DNA"/>
</dbReference>
<reference evidence="3 4" key="1">
    <citation type="journal article" date="2014" name="Int. J. Syst. Evol. Microbiol.">
        <title>Complete genome sequence of Corynebacterium casei LMG S-19264T (=DSM 44701T), isolated from a smear-ripened cheese.</title>
        <authorList>
            <consortium name="US DOE Joint Genome Institute (JGI-PGF)"/>
            <person name="Walter F."/>
            <person name="Albersmeier A."/>
            <person name="Kalinowski J."/>
            <person name="Ruckert C."/>
        </authorList>
    </citation>
    <scope>NUCLEOTIDE SEQUENCE [LARGE SCALE GENOMIC DNA]</scope>
    <source>
        <strain evidence="3 4">KCTC 12866</strain>
    </source>
</reference>
<name>A0A8J3G9D8_9BACT</name>
<sequence length="220" mass="24402">MMGVDKRADALSGSVFGSGKFGVLMEFFSERVNRIRHLHRNVRFDANKHNNQPGTTQIYTCIREADGQMHFAGIRDFFFLYLVCTLVKVTDQFLLPFLFAIPKIPMTQEYQTPKDRAYVNTLLNAAPQESAAFMNLKHTAERADGVIPVKYRELMSVAVALTTQCAYCIESHIENAVKAGATREEIAETVFIAAALRAGGAVGNGLMAMRLFEEASSAKP</sequence>
<keyword evidence="1" id="KW-0472">Membrane</keyword>
<dbReference type="InterPro" id="IPR003779">
    <property type="entry name" value="CMD-like"/>
</dbReference>
<proteinExistence type="predicted"/>
<accession>A0A8J3G9D8</accession>
<dbReference type="InterPro" id="IPR004675">
    <property type="entry name" value="AhpD_core"/>
</dbReference>
<dbReference type="PANTHER" id="PTHR33930:SF2">
    <property type="entry name" value="BLR3452 PROTEIN"/>
    <property type="match status" value="1"/>
</dbReference>
<dbReference type="Pfam" id="PF02627">
    <property type="entry name" value="CMD"/>
    <property type="match status" value="1"/>
</dbReference>
<dbReference type="GO" id="GO:0051920">
    <property type="term" value="F:peroxiredoxin activity"/>
    <property type="evidence" value="ECO:0007669"/>
    <property type="project" value="InterPro"/>
</dbReference>
<comment type="caution">
    <text evidence="3">The sequence shown here is derived from an EMBL/GenBank/DDBJ whole genome shotgun (WGS) entry which is preliminary data.</text>
</comment>
<feature type="domain" description="Carboxymuconolactone decarboxylase-like" evidence="2">
    <location>
        <begin position="131"/>
        <end position="204"/>
    </location>
</feature>
<gene>
    <name evidence="3" type="ORF">GCM10007390_27580</name>
</gene>
<protein>
    <recommendedName>
        <fullName evidence="2">Carboxymuconolactone decarboxylase-like domain-containing protein</fullName>
    </recommendedName>
</protein>
<dbReference type="Proteomes" id="UP000598271">
    <property type="component" value="Unassembled WGS sequence"/>
</dbReference>
<dbReference type="InterPro" id="IPR029032">
    <property type="entry name" value="AhpD-like"/>
</dbReference>
<dbReference type="SUPFAM" id="SSF69118">
    <property type="entry name" value="AhpD-like"/>
    <property type="match status" value="1"/>
</dbReference>
<organism evidence="3 4">
    <name type="scientific">Persicitalea jodogahamensis</name>
    <dbReference type="NCBI Taxonomy" id="402147"/>
    <lineage>
        <taxon>Bacteria</taxon>
        <taxon>Pseudomonadati</taxon>
        <taxon>Bacteroidota</taxon>
        <taxon>Cytophagia</taxon>
        <taxon>Cytophagales</taxon>
        <taxon>Spirosomataceae</taxon>
        <taxon>Persicitalea</taxon>
    </lineage>
</organism>
<dbReference type="Gene3D" id="1.20.1290.10">
    <property type="entry name" value="AhpD-like"/>
    <property type="match status" value="1"/>
</dbReference>
<keyword evidence="1" id="KW-0812">Transmembrane</keyword>
<feature type="transmembrane region" description="Helical" evidence="1">
    <location>
        <begin position="78"/>
        <end position="101"/>
    </location>
</feature>